<evidence type="ECO:0000313" key="8">
    <source>
        <dbReference type="Proteomes" id="UP001610563"/>
    </source>
</evidence>
<keyword evidence="3" id="KW-0256">Endoplasmic reticulum</keyword>
<keyword evidence="8" id="KW-1185">Reference proteome</keyword>
<keyword evidence="2 6" id="KW-0812">Transmembrane</keyword>
<evidence type="ECO:0000313" key="7">
    <source>
        <dbReference type="EMBL" id="KAL2797588.1"/>
    </source>
</evidence>
<proteinExistence type="predicted"/>
<comment type="caution">
    <text evidence="7">The sequence shown here is derived from an EMBL/GenBank/DDBJ whole genome shotgun (WGS) entry which is preliminary data.</text>
</comment>
<evidence type="ECO:0000256" key="1">
    <source>
        <dbReference type="ARBA" id="ARBA00004477"/>
    </source>
</evidence>
<dbReference type="EMBL" id="JBFTWV010000018">
    <property type="protein sequence ID" value="KAL2797588.1"/>
    <property type="molecule type" value="Genomic_DNA"/>
</dbReference>
<evidence type="ECO:0000256" key="5">
    <source>
        <dbReference type="ARBA" id="ARBA00023136"/>
    </source>
</evidence>
<dbReference type="Pfam" id="PF11779">
    <property type="entry name" value="SPT_ssu-like"/>
    <property type="match status" value="1"/>
</dbReference>
<feature type="transmembrane region" description="Helical" evidence="6">
    <location>
        <begin position="95"/>
        <end position="116"/>
    </location>
</feature>
<protein>
    <recommendedName>
        <fullName evidence="9">PRA1 family protein</fullName>
    </recommendedName>
</protein>
<reference evidence="7 8" key="1">
    <citation type="submission" date="2024-07" db="EMBL/GenBank/DDBJ databases">
        <title>Section-level genome sequencing and comparative genomics of Aspergillus sections Usti and Cavernicolus.</title>
        <authorList>
            <consortium name="Lawrence Berkeley National Laboratory"/>
            <person name="Nybo J.L."/>
            <person name="Vesth T.C."/>
            <person name="Theobald S."/>
            <person name="Frisvad J.C."/>
            <person name="Larsen T.O."/>
            <person name="Kjaerboelling I."/>
            <person name="Rothschild-Mancinelli K."/>
            <person name="Lyhne E.K."/>
            <person name="Kogle M.E."/>
            <person name="Barry K."/>
            <person name="Clum A."/>
            <person name="Na H."/>
            <person name="Ledsgaard L."/>
            <person name="Lin J."/>
            <person name="Lipzen A."/>
            <person name="Kuo A."/>
            <person name="Riley R."/>
            <person name="Mondo S."/>
            <person name="Labutti K."/>
            <person name="Haridas S."/>
            <person name="Pangalinan J."/>
            <person name="Salamov A.A."/>
            <person name="Simmons B.A."/>
            <person name="Magnuson J.K."/>
            <person name="Chen J."/>
            <person name="Drula E."/>
            <person name="Henrissat B."/>
            <person name="Wiebenga A."/>
            <person name="Lubbers R.J."/>
            <person name="Gomes A.C."/>
            <person name="Makela M.R."/>
            <person name="Stajich J."/>
            <person name="Grigoriev I.V."/>
            <person name="Mortensen U.H."/>
            <person name="De Vries R.P."/>
            <person name="Baker S.E."/>
            <person name="Andersen M.R."/>
        </authorList>
    </citation>
    <scope>NUCLEOTIDE SEQUENCE [LARGE SCALE GENOMIC DNA]</scope>
    <source>
        <strain evidence="7 8">CBS 209.92</strain>
    </source>
</reference>
<evidence type="ECO:0000256" key="4">
    <source>
        <dbReference type="ARBA" id="ARBA00022989"/>
    </source>
</evidence>
<evidence type="ECO:0008006" key="9">
    <source>
        <dbReference type="Google" id="ProtNLM"/>
    </source>
</evidence>
<evidence type="ECO:0000256" key="3">
    <source>
        <dbReference type="ARBA" id="ARBA00022824"/>
    </source>
</evidence>
<accession>A0ABR4GEX0</accession>
<dbReference type="Proteomes" id="UP001610563">
    <property type="component" value="Unassembled WGS sequence"/>
</dbReference>
<dbReference type="InterPro" id="IPR024512">
    <property type="entry name" value="Ser_palmitoyltrfase_ssu-like"/>
</dbReference>
<name>A0ABR4GEX0_9EURO</name>
<evidence type="ECO:0000256" key="6">
    <source>
        <dbReference type="SAM" id="Phobius"/>
    </source>
</evidence>
<organism evidence="7 8">
    <name type="scientific">Aspergillus keveii</name>
    <dbReference type="NCBI Taxonomy" id="714993"/>
    <lineage>
        <taxon>Eukaryota</taxon>
        <taxon>Fungi</taxon>
        <taxon>Dikarya</taxon>
        <taxon>Ascomycota</taxon>
        <taxon>Pezizomycotina</taxon>
        <taxon>Eurotiomycetes</taxon>
        <taxon>Eurotiomycetidae</taxon>
        <taxon>Eurotiales</taxon>
        <taxon>Aspergillaceae</taxon>
        <taxon>Aspergillus</taxon>
        <taxon>Aspergillus subgen. Nidulantes</taxon>
    </lineage>
</organism>
<evidence type="ECO:0000256" key="2">
    <source>
        <dbReference type="ARBA" id="ARBA00022692"/>
    </source>
</evidence>
<keyword evidence="5 6" id="KW-0472">Membrane</keyword>
<comment type="subcellular location">
    <subcellularLocation>
        <location evidence="1">Endoplasmic reticulum membrane</location>
        <topology evidence="1">Multi-pass membrane protein</topology>
    </subcellularLocation>
</comment>
<gene>
    <name evidence="7" type="ORF">BJX66DRAFT_297518</name>
</gene>
<keyword evidence="4 6" id="KW-1133">Transmembrane helix</keyword>
<sequence>MSHPFHLNAEMATEMQSFYTPATSTHTISSHAPAAVDELISKYSYTMSTATSFGNHTLPKTRRNVFQRAKDRVRLEYYRYEVTFGLYVMTPGEKLVANTFVLVVLALLFWASLVYFPALLYHKLSRLVWLLTGQSSEEVGAAFGILDTHGNSIPRFAADSMLP</sequence>